<dbReference type="GeneID" id="78465239"/>
<feature type="domain" description="DUF5977" evidence="2">
    <location>
        <begin position="1677"/>
        <end position="1740"/>
    </location>
</feature>
<accession>A0A4U9W2C5</accession>
<dbReference type="KEGG" id="stha:NCTC11429_04666"/>
<protein>
    <recommendedName>
        <fullName evidence="2">DUF5977 domain-containing protein</fullName>
    </recommendedName>
</protein>
<proteinExistence type="predicted"/>
<dbReference type="Proteomes" id="UP000308196">
    <property type="component" value="Chromosome"/>
</dbReference>
<sequence length="1825" mass="202706">MIFIQLLNRHTKKIAALWGSIFLFELVSPMAALALTAGPTAPEATSFEPVDTTDMVNPLTGSFTYNLPLMEVPGPEGGYPLSLSYHAGIRPDVEASWVGLGWSLNAGAINRNVSGIPDDFNEVSLKRRDYWAGGSRREYGIEVGFASAVNVGLVFASDTYQGFGVGASIGYGIRVPGSPANIGIDVGIGPYRGGYTGISVSSGYEVARGLNGVASIGLSTNFESISVGTGASLVKSDGGKAGTSLVSGSMSSSSNKPSLSAMGVTGSVFNKNSGKISTSSSGFGFNIPFGAFSIGASFRNTRYWIDETVEVASNGSLYTPVLAANTPTSYWDNRNFDNYRLMPDNMNVVDNADDHEFVGGTFPEYDNYTVSGQGIGGQIRPFLYQRTLSIQNSGYDKSFSYPSAVSSLHKAGVGFRFVNDFSNSYDQGLDDVINQSGSPSDTKVLPFSTGGQPDNRIGNELVSSKFIKYFTNDEIRNGTARAKGFIDVGNVTKGFARLTNGSTIGAVAVTKGGSQVGGFMITNESGVTYHYALPVYSYNEYSFNYTNKGGYRYSETNRTEPYAYTWLLTAVTGTDYVDRNGNGLVDTGDWGYWAAIDYGKWTGDYVWRTPADGTDEDLDQNYYMYTSGQKELYYINRIRTRTHTAIFEKEVRLDGKGGSPGSLDKKNTSGGFNEKSGQSLRLNRIYLLNNSDVSSVSENSQSANNGRINDLYTNVIDVSDIEKVGRQNIESRSIRIIDFGYSYDLSKNTLNSFNIKSPNVKFGKLTLDGVHFRGKGGVDLIPPTQFSYQISNKTFLASVNASNKIITSEPLQLGMMLEGANSVSKYYGMISKIETTENGQKLVTLTNGNALDSVGLSKHLRITKNPDYCRECHDIWGYYKGDVDKSYLDINKDFGRRTTNISAQGTDAWNLRTISSPTGSNIELEYESNEYGQTIFDRPLSYPIENWLFISANEISVALPMSKEEFEQHYSLGEKIDGVFREDLNNSEYHPEIYARSCKFNGWTSDGRIRLLFNTTINRSFHGGNIRLRQDLLRMFGGGVRIKTIKNKLLTGVMYQTKYNYWNRDNSPDGNVSTGITSYVPYGVEFEKLLGVDNEVKKSFKRFLNKNLNTVLKYAREIPAPGVMYWNVWIQNQVIQPNGDTQLEGYTENYYRALDKKMINRVVFQDTDFSKYNVRGINLLISDLTANVGDLLAVYTYDNSGRLIKEVYNKYLWDEINSDGIIRSEYRDKLSQFANQGLIVERFGEVRAFYRKGDQAKVNIVMAAREQYPSLMLSSTTIDHINRSSETKQNVAFDFFNGQPNQVLTKDSYGNRFMAETRFAYKDYAEMGSKLTNSSYKNMLTQVSSQVNYKVDAFNNKIGAISGSRTIWSKGVDVLTPEGTLVKQNTTTYGHIWRKQREDILEIPDEYANSGIMPSGQINSNWKPVNTINLYNVFSKGLEDYDRNNNYSANRYGYNNSKIVAGANFSKYKEIAFSGAEDELVVGAGVTGEVTRGASTVSTAAFHTGRKSLSVPAGLNGFEYTVPISALTIGRTYQASVWVKNSANSKVSLYYDIDGIVKASLFNSAQSTRKAGDWSLVNLEIPVTSGTQLKVYVKNDGAAASFVDDFRFHPKNASATAYVYDNFSGELTYILDHLNLFTRFEYDAVGRLIRTYKEQFGRAPYKTNEYQQNYGTNKSVYYNDQLTEEIRKNDCVTGDGTLVTYTVPAGKYNSTISKGDANNKAMTEVNQYGQQYANANGRCVSCKRYKVTIHRMDLQNLNLYVNYRDCNNTYRSSSYQNFETEADTGVYLVFYVCVNTYDTSIRFSHGQNQPSINLSAEIELVGDCN</sequence>
<feature type="region of interest" description="Disordered" evidence="1">
    <location>
        <begin position="655"/>
        <end position="676"/>
    </location>
</feature>
<organism evidence="3 4">
    <name type="scientific">Sphingobacterium thalpophilum</name>
    <dbReference type="NCBI Taxonomy" id="259"/>
    <lineage>
        <taxon>Bacteria</taxon>
        <taxon>Pseudomonadati</taxon>
        <taxon>Bacteroidota</taxon>
        <taxon>Sphingobacteriia</taxon>
        <taxon>Sphingobacteriales</taxon>
        <taxon>Sphingobacteriaceae</taxon>
        <taxon>Sphingobacterium</taxon>
    </lineage>
</organism>
<evidence type="ECO:0000259" key="2">
    <source>
        <dbReference type="Pfam" id="PF19404"/>
    </source>
</evidence>
<dbReference type="PROSITE" id="PS00018">
    <property type="entry name" value="EF_HAND_1"/>
    <property type="match status" value="1"/>
</dbReference>
<reference evidence="3 4" key="1">
    <citation type="submission" date="2019-05" db="EMBL/GenBank/DDBJ databases">
        <authorList>
            <consortium name="Pathogen Informatics"/>
        </authorList>
    </citation>
    <scope>NUCLEOTIDE SEQUENCE [LARGE SCALE GENOMIC DNA]</scope>
    <source>
        <strain evidence="3 4">NCTC11429</strain>
    </source>
</reference>
<dbReference type="InterPro" id="IPR018247">
    <property type="entry name" value="EF_Hand_1_Ca_BS"/>
</dbReference>
<dbReference type="InterPro" id="IPR046020">
    <property type="entry name" value="DUF5977"/>
</dbReference>
<gene>
    <name evidence="3" type="ORF">NCTC11429_04666</name>
</gene>
<dbReference type="Gene3D" id="2.60.120.260">
    <property type="entry name" value="Galactose-binding domain-like"/>
    <property type="match status" value="1"/>
</dbReference>
<dbReference type="RefSeq" id="WP_051606433.1">
    <property type="nucleotide sequence ID" value="NZ_JBPFQZ010000001.1"/>
</dbReference>
<name>A0A4U9W2C5_9SPHI</name>
<evidence type="ECO:0000313" key="3">
    <source>
        <dbReference type="EMBL" id="VTR52796.1"/>
    </source>
</evidence>
<evidence type="ECO:0000256" key="1">
    <source>
        <dbReference type="SAM" id="MobiDB-lite"/>
    </source>
</evidence>
<evidence type="ECO:0000313" key="4">
    <source>
        <dbReference type="Proteomes" id="UP000308196"/>
    </source>
</evidence>
<dbReference type="Pfam" id="PF19404">
    <property type="entry name" value="DUF5977"/>
    <property type="match status" value="1"/>
</dbReference>
<dbReference type="EMBL" id="LR590484">
    <property type="protein sequence ID" value="VTR52796.1"/>
    <property type="molecule type" value="Genomic_DNA"/>
</dbReference>
<dbReference type="STRING" id="1123265.GCA_000686625_00005"/>